<feature type="compositionally biased region" description="Basic and acidic residues" evidence="2">
    <location>
        <begin position="412"/>
        <end position="430"/>
    </location>
</feature>
<evidence type="ECO:0000256" key="1">
    <source>
        <dbReference type="SAM" id="Coils"/>
    </source>
</evidence>
<keyword evidence="1" id="KW-0175">Coiled coil</keyword>
<reference evidence="3 4" key="1">
    <citation type="journal article" date="2017" name="Genome Biol. Evol.">
        <title>Phytophthora megakarya and P. palmivora, closely related causal agents of cacao black pod rot, underwent increases in genome sizes and gene numbers by different mechanisms.</title>
        <authorList>
            <person name="Ali S.S."/>
            <person name="Shao J."/>
            <person name="Lary D.J."/>
            <person name="Kronmiller B."/>
            <person name="Shen D."/>
            <person name="Strem M.D."/>
            <person name="Amoako-Attah I."/>
            <person name="Akrofi A.Y."/>
            <person name="Begoude B.A."/>
            <person name="Ten Hoopen G.M."/>
            <person name="Coulibaly K."/>
            <person name="Kebe B.I."/>
            <person name="Melnick R.L."/>
            <person name="Guiltinan M.J."/>
            <person name="Tyler B.M."/>
            <person name="Meinhardt L.W."/>
            <person name="Bailey B.A."/>
        </authorList>
    </citation>
    <scope>NUCLEOTIDE SEQUENCE [LARGE SCALE GENOMIC DNA]</scope>
    <source>
        <strain evidence="4">sbr112.9</strain>
    </source>
</reference>
<dbReference type="EMBL" id="NCKW01000482">
    <property type="protein sequence ID" value="POM80419.1"/>
    <property type="molecule type" value="Genomic_DNA"/>
</dbReference>
<evidence type="ECO:0000313" key="3">
    <source>
        <dbReference type="EMBL" id="POM80419.1"/>
    </source>
</evidence>
<dbReference type="PANTHER" id="PTHR47372:SF11">
    <property type="entry name" value="RE19971P"/>
    <property type="match status" value="1"/>
</dbReference>
<evidence type="ECO:0000256" key="2">
    <source>
        <dbReference type="SAM" id="MobiDB-lite"/>
    </source>
</evidence>
<feature type="coiled-coil region" evidence="1">
    <location>
        <begin position="90"/>
        <end position="151"/>
    </location>
</feature>
<feature type="region of interest" description="Disordered" evidence="2">
    <location>
        <begin position="286"/>
        <end position="480"/>
    </location>
</feature>
<feature type="compositionally biased region" description="Basic and acidic residues" evidence="2">
    <location>
        <begin position="380"/>
        <end position="404"/>
    </location>
</feature>
<name>A0A2P4YRP8_9STRA</name>
<proteinExistence type="predicted"/>
<feature type="compositionally biased region" description="Basic and acidic residues" evidence="2">
    <location>
        <begin position="353"/>
        <end position="370"/>
    </location>
</feature>
<organism evidence="3 4">
    <name type="scientific">Phytophthora palmivora</name>
    <dbReference type="NCBI Taxonomy" id="4796"/>
    <lineage>
        <taxon>Eukaryota</taxon>
        <taxon>Sar</taxon>
        <taxon>Stramenopiles</taxon>
        <taxon>Oomycota</taxon>
        <taxon>Peronosporomycetes</taxon>
        <taxon>Peronosporales</taxon>
        <taxon>Peronosporaceae</taxon>
        <taxon>Phytophthora</taxon>
    </lineage>
</organism>
<feature type="compositionally biased region" description="Basic and acidic residues" evidence="2">
    <location>
        <begin position="286"/>
        <end position="341"/>
    </location>
</feature>
<evidence type="ECO:0000313" key="4">
    <source>
        <dbReference type="Proteomes" id="UP000237271"/>
    </source>
</evidence>
<dbReference type="OrthoDB" id="162882at2759"/>
<sequence>MADLQKKMETHQQDIDHAKEQIHDTAQKADSYLTELTKRVEEYDKEHPNVESAGAYLKSALDASRSATQKLKTQGQDLSERSVPVAIDGMKAVRESLDDLQKQAVTYDNKYTGSRGQQAVDTLHHWVNTGRQRATDAMETTNEQLMKLRDTIGNVAGQAQAGAQVAVGEAVRAAEFSDEKLGVTDKAGGVVQKVRELDARLGVTATAAKVDTKITGGLGCKVASTTVDMVTESVNYISETLHNAKLAAQHSDTAQSIEAKGATMTGAAAAKKNEVQSSFNEVYEKGKEKAGMATEKTEEKADEAKEMAKGKASEAVDMTKDKTEMAKEKTAETAGQAKDEAQDTAGKAANKTGEMKDKTQQKAGETKEQSKGVVGQAVEKAGDVKEKTKEQLESAADTAKEMGARAEATTVKPKEPTKSQEETTTEKGWEAAKQTGAKASEAAKTASGTAKKHGKHGTTGGEREMPGFKEAQKHASKNAK</sequence>
<accession>A0A2P4YRP8</accession>
<dbReference type="Gene3D" id="6.10.140.1430">
    <property type="match status" value="2"/>
</dbReference>
<protein>
    <submittedName>
        <fullName evidence="3">Uncharacterized protein</fullName>
    </submittedName>
</protein>
<feature type="region of interest" description="Disordered" evidence="2">
    <location>
        <begin position="1"/>
        <end position="21"/>
    </location>
</feature>
<dbReference type="PANTHER" id="PTHR47372">
    <property type="entry name" value="DAUER UP-REGULATED-RELATED"/>
    <property type="match status" value="1"/>
</dbReference>
<gene>
    <name evidence="3" type="ORF">PHPALM_1747</name>
</gene>
<feature type="compositionally biased region" description="Basic and acidic residues" evidence="2">
    <location>
        <begin position="461"/>
        <end position="473"/>
    </location>
</feature>
<comment type="caution">
    <text evidence="3">The sequence shown here is derived from an EMBL/GenBank/DDBJ whole genome shotgun (WGS) entry which is preliminary data.</text>
</comment>
<dbReference type="Proteomes" id="UP000237271">
    <property type="component" value="Unassembled WGS sequence"/>
</dbReference>
<keyword evidence="4" id="KW-1185">Reference proteome</keyword>
<dbReference type="AlphaFoldDB" id="A0A2P4YRP8"/>